<dbReference type="PROSITE" id="PS00197">
    <property type="entry name" value="2FE2S_FER_1"/>
    <property type="match status" value="1"/>
</dbReference>
<dbReference type="PANTHER" id="PTHR45444">
    <property type="entry name" value="XANTHINE DEHYDROGENASE"/>
    <property type="match status" value="1"/>
</dbReference>
<dbReference type="Gene3D" id="3.30.390.50">
    <property type="entry name" value="CO dehydrogenase flavoprotein, C-terminal domain"/>
    <property type="match status" value="1"/>
</dbReference>
<dbReference type="SUPFAM" id="SSF56003">
    <property type="entry name" value="Molybdenum cofactor-binding domain"/>
    <property type="match status" value="1"/>
</dbReference>
<dbReference type="InterPro" id="IPR036683">
    <property type="entry name" value="CO_DH_flav_C_dom_sf"/>
</dbReference>
<dbReference type="GO" id="GO:0030151">
    <property type="term" value="F:molybdenum ion binding"/>
    <property type="evidence" value="ECO:0007669"/>
    <property type="project" value="InterPro"/>
</dbReference>
<dbReference type="InterPro" id="IPR016166">
    <property type="entry name" value="FAD-bd_PCMH"/>
</dbReference>
<dbReference type="InterPro" id="IPR016208">
    <property type="entry name" value="Ald_Oxase/xanthine_DH-like"/>
</dbReference>
<dbReference type="EC" id="1.17.1.4" evidence="5"/>
<keyword evidence="6" id="KW-0500">Molybdenum</keyword>
<evidence type="ECO:0000256" key="8">
    <source>
        <dbReference type="ARBA" id="ARBA00022714"/>
    </source>
</evidence>
<dbReference type="Pfam" id="PF01799">
    <property type="entry name" value="Fer2_2"/>
    <property type="match status" value="1"/>
</dbReference>
<keyword evidence="12" id="KW-0408">Iron</keyword>
<evidence type="ECO:0000256" key="1">
    <source>
        <dbReference type="ARBA" id="ARBA00001924"/>
    </source>
</evidence>
<dbReference type="InterPro" id="IPR016169">
    <property type="entry name" value="FAD-bd_PCMH_sub2"/>
</dbReference>
<evidence type="ECO:0000256" key="17">
    <source>
        <dbReference type="ARBA" id="ARBA00049017"/>
    </source>
</evidence>
<dbReference type="SUPFAM" id="SSF56176">
    <property type="entry name" value="FAD-binding/transporter-associated domain-like"/>
    <property type="match status" value="1"/>
</dbReference>
<dbReference type="GO" id="GO:0004854">
    <property type="term" value="F:xanthine dehydrogenase activity"/>
    <property type="evidence" value="ECO:0007669"/>
    <property type="project" value="UniProtKB-EC"/>
</dbReference>
<dbReference type="FunFam" id="3.30.365.10:FF:000001">
    <property type="entry name" value="Xanthine dehydrogenase oxidase"/>
    <property type="match status" value="1"/>
</dbReference>
<dbReference type="PROSITE" id="PS51387">
    <property type="entry name" value="FAD_PCMH"/>
    <property type="match status" value="1"/>
</dbReference>
<gene>
    <name evidence="22" type="primary">xdhA</name>
    <name evidence="22" type="ORF">Verru16b_01351</name>
</gene>
<evidence type="ECO:0000256" key="4">
    <source>
        <dbReference type="ARBA" id="ARBA00006849"/>
    </source>
</evidence>
<dbReference type="PANTHER" id="PTHR45444:SF3">
    <property type="entry name" value="XANTHINE DEHYDROGENASE"/>
    <property type="match status" value="1"/>
</dbReference>
<dbReference type="Gene3D" id="3.30.465.10">
    <property type="match status" value="1"/>
</dbReference>
<dbReference type="PIRSF" id="PIRSF000127">
    <property type="entry name" value="Xanthine_DH"/>
    <property type="match status" value="1"/>
</dbReference>
<dbReference type="Pfam" id="PF00111">
    <property type="entry name" value="Fer2"/>
    <property type="match status" value="1"/>
</dbReference>
<dbReference type="RefSeq" id="WP_069961551.1">
    <property type="nucleotide sequence ID" value="NZ_CP016094.1"/>
</dbReference>
<dbReference type="InterPro" id="IPR036010">
    <property type="entry name" value="2Fe-2S_ferredoxin-like_sf"/>
</dbReference>
<evidence type="ECO:0000256" key="15">
    <source>
        <dbReference type="ARBA" id="ARBA00023140"/>
    </source>
</evidence>
<dbReference type="Pfam" id="PF02738">
    <property type="entry name" value="MoCoBD_1"/>
    <property type="match status" value="1"/>
</dbReference>
<dbReference type="EMBL" id="CP016094">
    <property type="protein sequence ID" value="AOS44290.1"/>
    <property type="molecule type" value="Genomic_DNA"/>
</dbReference>
<dbReference type="InterPro" id="IPR000674">
    <property type="entry name" value="Ald_Oxase/Xan_DH_a/b"/>
</dbReference>
<dbReference type="Gene3D" id="3.90.1170.50">
    <property type="entry name" value="Aldehyde oxidase/xanthine dehydrogenase, a/b hammerhead"/>
    <property type="match status" value="1"/>
</dbReference>
<dbReference type="InterPro" id="IPR012675">
    <property type="entry name" value="Beta-grasp_dom_sf"/>
</dbReference>
<comment type="cofactor">
    <cofactor evidence="1">
        <name>Mo-molybdopterin</name>
        <dbReference type="ChEBI" id="CHEBI:71302"/>
    </cofactor>
</comment>
<keyword evidence="14" id="KW-0520">NAD</keyword>
<evidence type="ECO:0000256" key="14">
    <source>
        <dbReference type="ARBA" id="ARBA00023027"/>
    </source>
</evidence>
<dbReference type="SUPFAM" id="SSF47741">
    <property type="entry name" value="CO dehydrogenase ISP C-domain like"/>
    <property type="match status" value="1"/>
</dbReference>
<dbReference type="AlphaFoldDB" id="A0A1D8ATU3"/>
<sequence>MATTSTFAFTLNGAPVRIEGLSPTTTLLDWLRSTGRTGSKQGCAEGDCGACTVAVVDRDADGKPTYRAINSCIALLPMFAGREVVTVEGLATGDHLHPVQQAMVGNYGSQCGYCTPGFVVSLFEGYYRKGCTGPAAINDQVCGNLCRCTGYRSIRDAALEAYDSRGPGRETRATSDSFAARLKKPVPAPAALDYAAGADRFFRPTTLAELFRLRKKFPAARLVAGATEIGVELNKKFKSFPLLISTEAVAELTRIRRTPAGWRIGGAVTLTAVEEKVAPHNPPLARMLRLFAARQIRNRATLGGNIATASPIGDSAPVLLALDASLVLATARRTRTVPLADFFTGYRQTLLQPGEVIKEIVLPKYAAARGRQRRADFVKVSHRTELDISIVAAAFCVDVDKKGIVRHARLAYGGVAERPRRALKTEALLLGKTFAESADLAAEALRGEFTPIDDVRSGAAYRRGLVVSLWQKFVSGEQSLVHDLPPDYAYQGAWPVDEATKALRHESAAGHVTGRALYVDDTAQRRPMLDVWPVMAPHARAKILRRDISAALKAPGVVAILLAEDIPGENNTGPARHDEPLLAQDEVLFHGQTVAIVVGESPQACRAAAALVRVDYAPLPAVLGLKAAVAADSFHTDWHALSRGDCAAALTAAPRSFEGEFEFGGQEHFYLETQAAWAEPGEDGAVLINSSTQHPSEIQAIVSEVLHLPRHKIVVQAPRMGGGFGGKETQGNAIAAIVALAARKTGRPVRWQLDRDLDMTLTGKRHPFHAKFRIGHDVDGRVLAADVTLVADGGWSLDLSLPIADRALFHLDNAYYLPAVAFRSRVAKTNVTSHTAFRGFGGPQGMLVIEEIMDRVARRTGLAPEVVRERNLYHGTGETNRTHYHEDIGDNRLQSLWHQARENAGFPARRAAIAAWNAAHPRIKRGLAVTPVKFGISFTLTHYNQAGALVHIYHDGSVQVNHGGTEMGQGLHTKILGIAARELGLPASAIRMMTTSTDKVPNTSATAASSGADLNGMAVAAACTTLRERLAPVAAALLGTSPDQIEFFQGDVRAKHSGQALPFAQVCAKAYTERVSLSATGFYKTPGIHWDWKTATGRPFHYFACGMAVAEVEVDGYTGMQRVRRVDIVHDVGDSLNPGVDRGQIEGGFVQGMGWLTSEELKWDTKGRLLTHSASTYQIPDISDAPMEFNVTLMPKASQPNTIHGSKAVGEPPLMLAIAVREAIRDAVSAFGGTGEVPLASPATGEAIYAAIQARQQL</sequence>
<dbReference type="SMART" id="SM01092">
    <property type="entry name" value="CO_deh_flav_C"/>
    <property type="match status" value="1"/>
</dbReference>
<accession>A0A1D8ATU3</accession>
<dbReference type="InterPro" id="IPR046867">
    <property type="entry name" value="AldOxase/xan_DH_MoCoBD2"/>
</dbReference>
<evidence type="ECO:0000313" key="23">
    <source>
        <dbReference type="Proteomes" id="UP000095228"/>
    </source>
</evidence>
<dbReference type="InterPro" id="IPR014307">
    <property type="entry name" value="Xanthine_DH_ssu"/>
</dbReference>
<dbReference type="PATRIC" id="fig|1838286.3.peg.1361"/>
<dbReference type="Pfam" id="PF03450">
    <property type="entry name" value="CO_deh_flav_C"/>
    <property type="match status" value="1"/>
</dbReference>
<dbReference type="InterPro" id="IPR036884">
    <property type="entry name" value="2Fe-2S-bd_dom_sf"/>
</dbReference>
<dbReference type="GO" id="GO:0071949">
    <property type="term" value="F:FAD binding"/>
    <property type="evidence" value="ECO:0007669"/>
    <property type="project" value="InterPro"/>
</dbReference>
<dbReference type="STRING" id="1838286.Verru16b_01351"/>
<evidence type="ECO:0000313" key="22">
    <source>
        <dbReference type="EMBL" id="AOS44290.1"/>
    </source>
</evidence>
<dbReference type="OrthoDB" id="9759099at2"/>
<dbReference type="Gene3D" id="3.30.365.10">
    <property type="entry name" value="Aldehyde oxidase/xanthine dehydrogenase, molybdopterin binding domain"/>
    <property type="match status" value="4"/>
</dbReference>
<dbReference type="SUPFAM" id="SSF54665">
    <property type="entry name" value="CO dehydrogenase molybdoprotein N-domain-like"/>
    <property type="match status" value="1"/>
</dbReference>
<comment type="similarity">
    <text evidence="4">Belongs to the xanthine dehydrogenase family.</text>
</comment>
<organism evidence="22 23">
    <name type="scientific">Lacunisphaera limnophila</name>
    <dbReference type="NCBI Taxonomy" id="1838286"/>
    <lineage>
        <taxon>Bacteria</taxon>
        <taxon>Pseudomonadati</taxon>
        <taxon>Verrucomicrobiota</taxon>
        <taxon>Opitutia</taxon>
        <taxon>Opitutales</taxon>
        <taxon>Opitutaceae</taxon>
        <taxon>Lacunisphaera</taxon>
    </lineage>
</organism>
<dbReference type="FunFam" id="3.30.365.10:FF:000002">
    <property type="entry name" value="Xanthine dehydrogenase oxidase"/>
    <property type="match status" value="1"/>
</dbReference>
<dbReference type="InterPro" id="IPR037165">
    <property type="entry name" value="AldOxase/xan_DH_Mopterin-bd_sf"/>
</dbReference>
<dbReference type="SUPFAM" id="SSF55447">
    <property type="entry name" value="CO dehydrogenase flavoprotein C-terminal domain-like"/>
    <property type="match status" value="1"/>
</dbReference>
<dbReference type="Pfam" id="PF00941">
    <property type="entry name" value="FAD_binding_5"/>
    <property type="match status" value="1"/>
</dbReference>
<keyword evidence="13" id="KW-0411">Iron-sulfur</keyword>
<name>A0A1D8ATU3_9BACT</name>
<reference evidence="22 23" key="1">
    <citation type="submission" date="2016-06" db="EMBL/GenBank/DDBJ databases">
        <title>Three novel species with peptidoglycan cell walls form the new genus Lacunisphaera gen. nov. in the family Opitutaceae of the verrucomicrobial subdivision 4.</title>
        <authorList>
            <person name="Rast P."/>
            <person name="Gloeckner I."/>
            <person name="Jogler M."/>
            <person name="Boedeker C."/>
            <person name="Jeske O."/>
            <person name="Wiegand S."/>
            <person name="Reinhardt R."/>
            <person name="Schumann P."/>
            <person name="Rohde M."/>
            <person name="Spring S."/>
            <person name="Gloeckner F.O."/>
            <person name="Jogler C."/>
        </authorList>
    </citation>
    <scope>NUCLEOTIDE SEQUENCE [LARGE SCALE GENOMIC DNA]</scope>
    <source>
        <strain evidence="22 23">IG16b</strain>
    </source>
</reference>
<dbReference type="CDD" id="cd00207">
    <property type="entry name" value="fer2"/>
    <property type="match status" value="1"/>
</dbReference>
<evidence type="ECO:0000256" key="9">
    <source>
        <dbReference type="ARBA" id="ARBA00022723"/>
    </source>
</evidence>
<keyword evidence="23" id="KW-1185">Reference proteome</keyword>
<proteinExistence type="inferred from homology"/>
<dbReference type="InterPro" id="IPR014309">
    <property type="entry name" value="Xanthine_DH_Mopterin-bd_su"/>
</dbReference>
<keyword evidence="8" id="KW-0001">2Fe-2S</keyword>
<dbReference type="InterPro" id="IPR036856">
    <property type="entry name" value="Ald_Oxase/Xan_DH_a/b_sf"/>
</dbReference>
<keyword evidence="10" id="KW-0274">FAD</keyword>
<comment type="cofactor">
    <cofactor evidence="2">
        <name>FAD</name>
        <dbReference type="ChEBI" id="CHEBI:57692"/>
    </cofactor>
</comment>
<dbReference type="InterPro" id="IPR006058">
    <property type="entry name" value="2Fe2S_fd_BS"/>
</dbReference>
<dbReference type="GO" id="GO:0005506">
    <property type="term" value="F:iron ion binding"/>
    <property type="evidence" value="ECO:0007669"/>
    <property type="project" value="InterPro"/>
</dbReference>
<evidence type="ECO:0000259" key="21">
    <source>
        <dbReference type="PROSITE" id="PS51387"/>
    </source>
</evidence>
<dbReference type="InterPro" id="IPR005107">
    <property type="entry name" value="CO_DH_flav_C"/>
</dbReference>
<dbReference type="Gene3D" id="3.10.20.30">
    <property type="match status" value="1"/>
</dbReference>
<evidence type="ECO:0000256" key="12">
    <source>
        <dbReference type="ARBA" id="ARBA00023004"/>
    </source>
</evidence>
<dbReference type="KEGG" id="obg:Verru16b_01351"/>
<comment type="cofactor">
    <cofactor evidence="19">
        <name>Mo-molybdopterin cytosine dinucleotide</name>
        <dbReference type="ChEBI" id="CHEBI:71308"/>
    </cofactor>
</comment>
<comment type="catalytic activity">
    <reaction evidence="18">
        <text>hypoxanthine + NAD(+) + H2O = xanthine + NADH + H(+)</text>
        <dbReference type="Rhea" id="RHEA:24670"/>
        <dbReference type="ChEBI" id="CHEBI:15377"/>
        <dbReference type="ChEBI" id="CHEBI:15378"/>
        <dbReference type="ChEBI" id="CHEBI:17368"/>
        <dbReference type="ChEBI" id="CHEBI:17712"/>
        <dbReference type="ChEBI" id="CHEBI:57540"/>
        <dbReference type="ChEBI" id="CHEBI:57945"/>
        <dbReference type="EC" id="1.17.1.4"/>
    </reaction>
</comment>
<comment type="catalytic activity">
    <reaction evidence="17">
        <text>xanthine + NAD(+) + H2O = urate + NADH + H(+)</text>
        <dbReference type="Rhea" id="RHEA:16669"/>
        <dbReference type="ChEBI" id="CHEBI:15377"/>
        <dbReference type="ChEBI" id="CHEBI:15378"/>
        <dbReference type="ChEBI" id="CHEBI:17712"/>
        <dbReference type="ChEBI" id="CHEBI:17775"/>
        <dbReference type="ChEBI" id="CHEBI:57540"/>
        <dbReference type="ChEBI" id="CHEBI:57945"/>
        <dbReference type="EC" id="1.17.1.4"/>
    </reaction>
</comment>
<dbReference type="NCBIfam" id="TIGR02965">
    <property type="entry name" value="xanthine_xdhB"/>
    <property type="match status" value="1"/>
</dbReference>
<evidence type="ECO:0000256" key="2">
    <source>
        <dbReference type="ARBA" id="ARBA00001974"/>
    </source>
</evidence>
<dbReference type="NCBIfam" id="TIGR02963">
    <property type="entry name" value="xanthine_xdhA"/>
    <property type="match status" value="1"/>
</dbReference>
<dbReference type="InterPro" id="IPR002346">
    <property type="entry name" value="Mopterin_DH_FAD-bd"/>
</dbReference>
<dbReference type="Pfam" id="PF20256">
    <property type="entry name" value="MoCoBD_2"/>
    <property type="match status" value="1"/>
</dbReference>
<protein>
    <recommendedName>
        <fullName evidence="5">xanthine dehydrogenase</fullName>
        <ecNumber evidence="5">1.17.1.4</ecNumber>
    </recommendedName>
</protein>
<keyword evidence="15" id="KW-0576">Peroxisome</keyword>
<dbReference type="SUPFAM" id="SSF54292">
    <property type="entry name" value="2Fe-2S ferredoxin-like"/>
    <property type="match status" value="1"/>
</dbReference>
<dbReference type="InterPro" id="IPR001041">
    <property type="entry name" value="2Fe-2S_ferredoxin-type"/>
</dbReference>
<dbReference type="InterPro" id="IPR002888">
    <property type="entry name" value="2Fe-2S-bd"/>
</dbReference>
<evidence type="ECO:0000259" key="20">
    <source>
        <dbReference type="PROSITE" id="PS51085"/>
    </source>
</evidence>
<dbReference type="Proteomes" id="UP000095228">
    <property type="component" value="Chromosome"/>
</dbReference>
<comment type="cofactor">
    <cofactor evidence="16">
        <name>[2Fe-2S] cluster</name>
        <dbReference type="ChEBI" id="CHEBI:190135"/>
    </cofactor>
</comment>
<dbReference type="PROSITE" id="PS51085">
    <property type="entry name" value="2FE2S_FER_2"/>
    <property type="match status" value="1"/>
</dbReference>
<keyword evidence="7" id="KW-0285">Flavoprotein</keyword>
<evidence type="ECO:0000256" key="13">
    <source>
        <dbReference type="ARBA" id="ARBA00023014"/>
    </source>
</evidence>
<evidence type="ECO:0000256" key="7">
    <source>
        <dbReference type="ARBA" id="ARBA00022630"/>
    </source>
</evidence>
<dbReference type="Gene3D" id="3.30.43.10">
    <property type="entry name" value="Uridine Diphospho-n-acetylenolpyruvylglucosamine Reductase, domain 2"/>
    <property type="match status" value="1"/>
</dbReference>
<dbReference type="GO" id="GO:0051537">
    <property type="term" value="F:2 iron, 2 sulfur cluster binding"/>
    <property type="evidence" value="ECO:0007669"/>
    <property type="project" value="UniProtKB-KW"/>
</dbReference>
<keyword evidence="9" id="KW-0479">Metal-binding</keyword>
<evidence type="ECO:0000256" key="5">
    <source>
        <dbReference type="ARBA" id="ARBA00013123"/>
    </source>
</evidence>
<evidence type="ECO:0000256" key="6">
    <source>
        <dbReference type="ARBA" id="ARBA00022505"/>
    </source>
</evidence>
<dbReference type="InterPro" id="IPR036318">
    <property type="entry name" value="FAD-bd_PCMH-like_sf"/>
</dbReference>
<dbReference type="InterPro" id="IPR016167">
    <property type="entry name" value="FAD-bd_PCMH_sub1"/>
</dbReference>
<evidence type="ECO:0000256" key="10">
    <source>
        <dbReference type="ARBA" id="ARBA00022827"/>
    </source>
</evidence>
<dbReference type="Gene3D" id="1.10.150.120">
    <property type="entry name" value="[2Fe-2S]-binding domain"/>
    <property type="match status" value="1"/>
</dbReference>
<feature type="domain" description="FAD-binding PCMH-type" evidence="21">
    <location>
        <begin position="194"/>
        <end position="367"/>
    </location>
</feature>
<evidence type="ECO:0000256" key="19">
    <source>
        <dbReference type="ARBA" id="ARBA00053029"/>
    </source>
</evidence>
<evidence type="ECO:0000256" key="16">
    <source>
        <dbReference type="ARBA" id="ARBA00034078"/>
    </source>
</evidence>
<feature type="domain" description="2Fe-2S ferredoxin-type" evidence="20">
    <location>
        <begin position="5"/>
        <end position="90"/>
    </location>
</feature>
<evidence type="ECO:0000256" key="11">
    <source>
        <dbReference type="ARBA" id="ARBA00023002"/>
    </source>
</evidence>
<dbReference type="Pfam" id="PF01315">
    <property type="entry name" value="Ald_Xan_dh_C"/>
    <property type="match status" value="1"/>
</dbReference>
<evidence type="ECO:0000256" key="18">
    <source>
        <dbReference type="ARBA" id="ARBA00049517"/>
    </source>
</evidence>
<dbReference type="SMART" id="SM01008">
    <property type="entry name" value="Ald_Xan_dh_C"/>
    <property type="match status" value="1"/>
</dbReference>
<keyword evidence="11 22" id="KW-0560">Oxidoreductase</keyword>
<evidence type="ECO:0000256" key="3">
    <source>
        <dbReference type="ARBA" id="ARBA00004275"/>
    </source>
</evidence>
<comment type="subcellular location">
    <subcellularLocation>
        <location evidence="3">Peroxisome</location>
    </subcellularLocation>
</comment>
<dbReference type="InterPro" id="IPR008274">
    <property type="entry name" value="AldOxase/xan_DH_MoCoBD1"/>
</dbReference>